<feature type="region of interest" description="Disordered" evidence="2">
    <location>
        <begin position="39"/>
        <end position="59"/>
    </location>
</feature>
<dbReference type="InterPro" id="IPR008984">
    <property type="entry name" value="SMAD_FHA_dom_sf"/>
</dbReference>
<evidence type="ECO:0000313" key="6">
    <source>
        <dbReference type="Proteomes" id="UP001165561"/>
    </source>
</evidence>
<evidence type="ECO:0000313" key="5">
    <source>
        <dbReference type="EMBL" id="MDD9207303.1"/>
    </source>
</evidence>
<dbReference type="Pfam" id="PF00498">
    <property type="entry name" value="FHA"/>
    <property type="match status" value="1"/>
</dbReference>
<keyword evidence="1" id="KW-0597">Phosphoprotein</keyword>
<dbReference type="PANTHER" id="PTHR23308">
    <property type="entry name" value="NUCLEAR INHIBITOR OF PROTEIN PHOSPHATASE-1"/>
    <property type="match status" value="1"/>
</dbReference>
<dbReference type="InterPro" id="IPR050923">
    <property type="entry name" value="Cell_Proc_Reg/RNA_Proc"/>
</dbReference>
<dbReference type="SUPFAM" id="SSF49879">
    <property type="entry name" value="SMAD/FHA domain"/>
    <property type="match status" value="1"/>
</dbReference>
<accession>A0ABT5TZ13</accession>
<reference evidence="5" key="1">
    <citation type="submission" date="2023-02" db="EMBL/GenBank/DDBJ databases">
        <title>Georgenia sp.10Sc9-8, isolated from a soil sample collected from the Taklamakan desert.</title>
        <authorList>
            <person name="Liu S."/>
        </authorList>
    </citation>
    <scope>NUCLEOTIDE SEQUENCE</scope>
    <source>
        <strain evidence="5">10Sc9-8</strain>
    </source>
</reference>
<comment type="caution">
    <text evidence="5">The sequence shown here is derived from an EMBL/GenBank/DDBJ whole genome shotgun (WGS) entry which is preliminary data.</text>
</comment>
<keyword evidence="3" id="KW-0812">Transmembrane</keyword>
<feature type="transmembrane region" description="Helical" evidence="3">
    <location>
        <begin position="12"/>
        <end position="32"/>
    </location>
</feature>
<evidence type="ECO:0000259" key="4">
    <source>
        <dbReference type="PROSITE" id="PS50006"/>
    </source>
</evidence>
<keyword evidence="6" id="KW-1185">Reference proteome</keyword>
<dbReference type="PROSITE" id="PS50006">
    <property type="entry name" value="FHA_DOMAIN"/>
    <property type="match status" value="1"/>
</dbReference>
<keyword evidence="3" id="KW-1133">Transmembrane helix</keyword>
<dbReference type="Gene3D" id="2.60.200.20">
    <property type="match status" value="1"/>
</dbReference>
<evidence type="ECO:0000256" key="2">
    <source>
        <dbReference type="SAM" id="MobiDB-lite"/>
    </source>
</evidence>
<dbReference type="SMART" id="SM00240">
    <property type="entry name" value="FHA"/>
    <property type="match status" value="1"/>
</dbReference>
<gene>
    <name evidence="5" type="ORF">PU560_12620</name>
</gene>
<protein>
    <submittedName>
        <fullName evidence="5">FHA domain-containing protein</fullName>
    </submittedName>
</protein>
<name>A0ABT5TZ13_9MICO</name>
<organism evidence="5 6">
    <name type="scientific">Georgenia halotolerans</name>
    <dbReference type="NCBI Taxonomy" id="3028317"/>
    <lineage>
        <taxon>Bacteria</taxon>
        <taxon>Bacillati</taxon>
        <taxon>Actinomycetota</taxon>
        <taxon>Actinomycetes</taxon>
        <taxon>Micrococcales</taxon>
        <taxon>Bogoriellaceae</taxon>
        <taxon>Georgenia</taxon>
    </lineage>
</organism>
<proteinExistence type="predicted"/>
<dbReference type="EMBL" id="JARACI010001082">
    <property type="protein sequence ID" value="MDD9207303.1"/>
    <property type="molecule type" value="Genomic_DNA"/>
</dbReference>
<feature type="domain" description="FHA" evidence="4">
    <location>
        <begin position="81"/>
        <end position="130"/>
    </location>
</feature>
<evidence type="ECO:0000256" key="3">
    <source>
        <dbReference type="SAM" id="Phobius"/>
    </source>
</evidence>
<sequence>MSELIVTLLRLGYLVLLWVFVLAAIGVLRHDVFGTRVTSRDRPAAPARGGGRPRRPGPATRLVVTAGPLAGTTLPLGGSPVLVGRSPGCTLVLDDDYSSNRHARFFPQDGAWWLEDLGSTNGTFLGDERVTGPVQVRAGVPVRIGQTVIELRR</sequence>
<dbReference type="Proteomes" id="UP001165561">
    <property type="component" value="Unassembled WGS sequence"/>
</dbReference>
<evidence type="ECO:0000256" key="1">
    <source>
        <dbReference type="ARBA" id="ARBA00022553"/>
    </source>
</evidence>
<keyword evidence="3" id="KW-0472">Membrane</keyword>
<dbReference type="InterPro" id="IPR000253">
    <property type="entry name" value="FHA_dom"/>
</dbReference>